<evidence type="ECO:0000256" key="7">
    <source>
        <dbReference type="ARBA" id="ARBA00022490"/>
    </source>
</evidence>
<accession>G5BQB3</accession>
<dbReference type="SUPFAM" id="SSF55931">
    <property type="entry name" value="Glutamine synthetase/guanido kinase"/>
    <property type="match status" value="1"/>
</dbReference>
<dbReference type="SMART" id="SM01230">
    <property type="entry name" value="Gln-synt_C"/>
    <property type="match status" value="1"/>
</dbReference>
<dbReference type="InterPro" id="IPR014746">
    <property type="entry name" value="Gln_synth/guanido_kin_cat_dom"/>
</dbReference>
<dbReference type="GO" id="GO:0046872">
    <property type="term" value="F:metal ion binding"/>
    <property type="evidence" value="ECO:0007669"/>
    <property type="project" value="UniProtKB-KW"/>
</dbReference>
<evidence type="ECO:0000256" key="15">
    <source>
        <dbReference type="ARBA" id="ARBA00023211"/>
    </source>
</evidence>
<dbReference type="GO" id="GO:0019706">
    <property type="term" value="F:protein-cysteine S-palmitoyltransferase activity"/>
    <property type="evidence" value="ECO:0007669"/>
    <property type="project" value="UniProtKB-EC"/>
</dbReference>
<evidence type="ECO:0000256" key="19">
    <source>
        <dbReference type="RuleBase" id="RU000384"/>
    </source>
</evidence>
<dbReference type="FunFam" id="3.30.590.10:FF:000011">
    <property type="entry name" value="Glutamine synthetase"/>
    <property type="match status" value="1"/>
</dbReference>
<evidence type="ECO:0000256" key="5">
    <source>
        <dbReference type="ARBA" id="ARBA00009897"/>
    </source>
</evidence>
<keyword evidence="7" id="KW-0963">Cytoplasm</keyword>
<evidence type="ECO:0000256" key="4">
    <source>
        <dbReference type="ARBA" id="ARBA00004496"/>
    </source>
</evidence>
<evidence type="ECO:0000256" key="6">
    <source>
        <dbReference type="ARBA" id="ARBA00021364"/>
    </source>
</evidence>
<evidence type="ECO:0000256" key="9">
    <source>
        <dbReference type="ARBA" id="ARBA00022657"/>
    </source>
</evidence>
<reference evidence="23 24" key="1">
    <citation type="journal article" date="2011" name="Nature">
        <title>Genome sequencing reveals insights into physiology and longevity of the naked mole rat.</title>
        <authorList>
            <person name="Kim E.B."/>
            <person name="Fang X."/>
            <person name="Fushan A.A."/>
            <person name="Huang Z."/>
            <person name="Lobanov A.V."/>
            <person name="Han L."/>
            <person name="Marino S.M."/>
            <person name="Sun X."/>
            <person name="Turanov A.A."/>
            <person name="Yang P."/>
            <person name="Yim S.H."/>
            <person name="Zhao X."/>
            <person name="Kasaikina M.V."/>
            <person name="Stoletzki N."/>
            <person name="Peng C."/>
            <person name="Polak P."/>
            <person name="Xiong Z."/>
            <person name="Kiezun A."/>
            <person name="Zhu Y."/>
            <person name="Chen Y."/>
            <person name="Kryukov G.V."/>
            <person name="Zhang Q."/>
            <person name="Peshkin L."/>
            <person name="Yang L."/>
            <person name="Bronson R.T."/>
            <person name="Buffenstein R."/>
            <person name="Wang B."/>
            <person name="Han C."/>
            <person name="Li Q."/>
            <person name="Chen L."/>
            <person name="Zhao W."/>
            <person name="Sunyaev S.R."/>
            <person name="Park T.J."/>
            <person name="Zhang G."/>
            <person name="Wang J."/>
            <person name="Gladyshev V.N."/>
        </authorList>
    </citation>
    <scope>NUCLEOTIDE SEQUENCE [LARGE SCALE GENOMIC DNA]</scope>
</reference>
<dbReference type="Pfam" id="PF00120">
    <property type="entry name" value="Gln-synt_C"/>
    <property type="match status" value="1"/>
</dbReference>
<dbReference type="PROSITE" id="PS00180">
    <property type="entry name" value="GLNA_1"/>
    <property type="match status" value="1"/>
</dbReference>
<dbReference type="GO" id="GO:0005524">
    <property type="term" value="F:ATP binding"/>
    <property type="evidence" value="ECO:0007669"/>
    <property type="project" value="UniProtKB-KW"/>
</dbReference>
<dbReference type="InterPro" id="IPR027303">
    <property type="entry name" value="Gln_synth_gly_rich_site"/>
</dbReference>
<evidence type="ECO:0000256" key="13">
    <source>
        <dbReference type="ARBA" id="ARBA00022842"/>
    </source>
</evidence>
<dbReference type="InterPro" id="IPR036651">
    <property type="entry name" value="Gln_synt_N_sf"/>
</dbReference>
<dbReference type="SUPFAM" id="SSF54368">
    <property type="entry name" value="Glutamine synthetase, N-terminal domain"/>
    <property type="match status" value="1"/>
</dbReference>
<evidence type="ECO:0000313" key="23">
    <source>
        <dbReference type="EMBL" id="EHB11474.1"/>
    </source>
</evidence>
<dbReference type="GO" id="GO:0001525">
    <property type="term" value="P:angiogenesis"/>
    <property type="evidence" value="ECO:0007669"/>
    <property type="project" value="UniProtKB-KW"/>
</dbReference>
<evidence type="ECO:0000259" key="22">
    <source>
        <dbReference type="PROSITE" id="PS51987"/>
    </source>
</evidence>
<evidence type="ECO:0000256" key="14">
    <source>
        <dbReference type="ARBA" id="ARBA00023128"/>
    </source>
</evidence>
<dbReference type="InterPro" id="IPR027302">
    <property type="entry name" value="Gln_synth_N_conserv_site"/>
</dbReference>
<comment type="cofactor">
    <cofactor evidence="2">
        <name>Mg(2+)</name>
        <dbReference type="ChEBI" id="CHEBI:18420"/>
    </cofactor>
</comment>
<evidence type="ECO:0000256" key="3">
    <source>
        <dbReference type="ARBA" id="ARBA00004173"/>
    </source>
</evidence>
<dbReference type="Gene3D" id="3.30.590.10">
    <property type="entry name" value="Glutamine synthetase/guanido kinase, catalytic domain"/>
    <property type="match status" value="1"/>
</dbReference>
<keyword evidence="8 20" id="KW-0436">Ligase</keyword>
<sequence>MCTCPCLRGTKSKPCIFGLMVAGGLHCKSRTLDCEPKCVEELPGWNFDGSSTFQSEGSNSDMYLIPVAMFQDPFCKDPNKLVFCEVFKCNWKPAETNLRHTCKWIMDMVCNQHPWFRMGQEYTLMGTDGHPFCWLSSGFPGLQGPYYHGVGAENAYVGDAVEAHYRACSYAGVKITRRNAEVMPAQWEFQVGPSEGISMGDHLWEARFISHCVCEDFGVMATFDPKPIPGNWNGAGCHTNFSMKAMWEENGLKSIEEAIKKLSKRH</sequence>
<keyword evidence="9" id="KW-0037">Angiogenesis</keyword>
<keyword evidence="11 20" id="KW-0547">Nucleotide-binding</keyword>
<feature type="domain" description="GS catalytic" evidence="22">
    <location>
        <begin position="98"/>
        <end position="266"/>
    </location>
</feature>
<keyword evidence="14" id="KW-0496">Mitochondrion</keyword>
<dbReference type="GO" id="GO:0005739">
    <property type="term" value="C:mitochondrion"/>
    <property type="evidence" value="ECO:0007669"/>
    <property type="project" value="UniProtKB-SubCell"/>
</dbReference>
<gene>
    <name evidence="23" type="ORF">GW7_05110</name>
</gene>
<keyword evidence="15" id="KW-0464">Manganese</keyword>
<comment type="catalytic activity">
    <reaction evidence="17">
        <text>L-cysteinyl-[protein] + hexadecanoyl-CoA = S-hexadecanoyl-L-cysteinyl-[protein] + CoA</text>
        <dbReference type="Rhea" id="RHEA:36683"/>
        <dbReference type="Rhea" id="RHEA-COMP:10131"/>
        <dbReference type="Rhea" id="RHEA-COMP:11032"/>
        <dbReference type="ChEBI" id="CHEBI:29950"/>
        <dbReference type="ChEBI" id="CHEBI:57287"/>
        <dbReference type="ChEBI" id="CHEBI:57379"/>
        <dbReference type="ChEBI" id="CHEBI:74151"/>
        <dbReference type="EC" id="2.3.1.225"/>
    </reaction>
</comment>
<dbReference type="PANTHER" id="PTHR20852:SF45">
    <property type="entry name" value="GLUTAMINE SYNTHETASE"/>
    <property type="match status" value="1"/>
</dbReference>
<dbReference type="AlphaFoldDB" id="G5BQB3"/>
<dbReference type="Pfam" id="PF03951">
    <property type="entry name" value="Gln-synt_N"/>
    <property type="match status" value="1"/>
</dbReference>
<dbReference type="PANTHER" id="PTHR20852">
    <property type="entry name" value="GLUTAMINE SYNTHETASE"/>
    <property type="match status" value="1"/>
</dbReference>
<comment type="catalytic activity">
    <reaction evidence="20">
        <text>L-glutamate + NH4(+) + ATP = L-glutamine + ADP + phosphate + H(+)</text>
        <dbReference type="Rhea" id="RHEA:16169"/>
        <dbReference type="ChEBI" id="CHEBI:15378"/>
        <dbReference type="ChEBI" id="CHEBI:28938"/>
        <dbReference type="ChEBI" id="CHEBI:29985"/>
        <dbReference type="ChEBI" id="CHEBI:30616"/>
        <dbReference type="ChEBI" id="CHEBI:43474"/>
        <dbReference type="ChEBI" id="CHEBI:58359"/>
        <dbReference type="ChEBI" id="CHEBI:456216"/>
        <dbReference type="EC" id="6.3.1.2"/>
    </reaction>
</comment>
<comment type="subcellular location">
    <subcellularLocation>
        <location evidence="4">Cytoplasm</location>
    </subcellularLocation>
    <subcellularLocation>
        <location evidence="3">Mitochondrion</location>
    </subcellularLocation>
</comment>
<dbReference type="PROSITE" id="PS51986">
    <property type="entry name" value="GS_BETA_GRASP"/>
    <property type="match status" value="1"/>
</dbReference>
<evidence type="ECO:0000256" key="16">
    <source>
        <dbReference type="ARBA" id="ARBA00047131"/>
    </source>
</evidence>
<dbReference type="InterPro" id="IPR008147">
    <property type="entry name" value="Gln_synt_N"/>
</dbReference>
<evidence type="ECO:0000256" key="10">
    <source>
        <dbReference type="ARBA" id="ARBA00022723"/>
    </source>
</evidence>
<evidence type="ECO:0000259" key="21">
    <source>
        <dbReference type="PROSITE" id="PS51986"/>
    </source>
</evidence>
<keyword evidence="13" id="KW-0460">Magnesium</keyword>
<dbReference type="PROSITE" id="PS51987">
    <property type="entry name" value="GS_CATALYTIC"/>
    <property type="match status" value="1"/>
</dbReference>
<dbReference type="GO" id="GO:0006542">
    <property type="term" value="P:glutamine biosynthetic process"/>
    <property type="evidence" value="ECO:0007669"/>
    <property type="project" value="InterPro"/>
</dbReference>
<evidence type="ECO:0000256" key="11">
    <source>
        <dbReference type="ARBA" id="ARBA00022741"/>
    </source>
</evidence>
<name>G5BQB3_HETGA</name>
<evidence type="ECO:0000256" key="18">
    <source>
        <dbReference type="PROSITE-ProRule" id="PRU01330"/>
    </source>
</evidence>
<feature type="domain" description="GS beta-grasp" evidence="21">
    <location>
        <begin position="10"/>
        <end position="91"/>
    </location>
</feature>
<dbReference type="Proteomes" id="UP000006813">
    <property type="component" value="Unassembled WGS sequence"/>
</dbReference>
<dbReference type="EC" id="6.3.1.2" evidence="20"/>
<evidence type="ECO:0000256" key="1">
    <source>
        <dbReference type="ARBA" id="ARBA00001936"/>
    </source>
</evidence>
<comment type="subunit">
    <text evidence="16">Decamer; composed of two pentamers. Interacts with PALMD. Interacts with RHOJ. Interacts with BEST2; this interaction tethers a fraction of GLUL to the membrane, causing a decrease of cytosolic glutamine synthase (GS) activity and inhibits the chloride channel activity of BEST2 by affecting the gating at the aperture in the absence of intracellular glutamate.</text>
</comment>
<dbReference type="OMA" id="EARFISH"/>
<dbReference type="PROSITE" id="PS00181">
    <property type="entry name" value="GLNA_ATP"/>
    <property type="match status" value="1"/>
</dbReference>
<evidence type="ECO:0000256" key="12">
    <source>
        <dbReference type="ARBA" id="ARBA00022840"/>
    </source>
</evidence>
<dbReference type="GO" id="GO:0004356">
    <property type="term" value="F:glutamine synthetase activity"/>
    <property type="evidence" value="ECO:0007669"/>
    <property type="project" value="UniProtKB-EC"/>
</dbReference>
<dbReference type="STRING" id="10181.G5BQB3"/>
<evidence type="ECO:0000256" key="17">
    <source>
        <dbReference type="ARBA" id="ARBA00048048"/>
    </source>
</evidence>
<evidence type="ECO:0000256" key="8">
    <source>
        <dbReference type="ARBA" id="ARBA00022598"/>
    </source>
</evidence>
<comment type="cofactor">
    <cofactor evidence="1">
        <name>Mn(2+)</name>
        <dbReference type="ChEBI" id="CHEBI:29035"/>
    </cofactor>
</comment>
<dbReference type="EMBL" id="JH171333">
    <property type="protein sequence ID" value="EHB11474.1"/>
    <property type="molecule type" value="Genomic_DNA"/>
</dbReference>
<organism evidence="23 24">
    <name type="scientific">Heterocephalus glaber</name>
    <name type="common">Naked mole rat</name>
    <dbReference type="NCBI Taxonomy" id="10181"/>
    <lineage>
        <taxon>Eukaryota</taxon>
        <taxon>Metazoa</taxon>
        <taxon>Chordata</taxon>
        <taxon>Craniata</taxon>
        <taxon>Vertebrata</taxon>
        <taxon>Euteleostomi</taxon>
        <taxon>Mammalia</taxon>
        <taxon>Eutheria</taxon>
        <taxon>Euarchontoglires</taxon>
        <taxon>Glires</taxon>
        <taxon>Rodentia</taxon>
        <taxon>Hystricomorpha</taxon>
        <taxon>Bathyergidae</taxon>
        <taxon>Heterocephalus</taxon>
    </lineage>
</organism>
<evidence type="ECO:0000256" key="2">
    <source>
        <dbReference type="ARBA" id="ARBA00001946"/>
    </source>
</evidence>
<dbReference type="InParanoid" id="G5BQB3"/>
<evidence type="ECO:0000256" key="20">
    <source>
        <dbReference type="RuleBase" id="RU004356"/>
    </source>
</evidence>
<dbReference type="Gene3D" id="3.10.20.70">
    <property type="entry name" value="Glutamine synthetase, N-terminal domain"/>
    <property type="match status" value="1"/>
</dbReference>
<protein>
    <recommendedName>
        <fullName evidence="6 20">Glutamine synthetase</fullName>
        <ecNumber evidence="20">6.3.1.2</ecNumber>
    </recommendedName>
</protein>
<dbReference type="InterPro" id="IPR008146">
    <property type="entry name" value="Gln_synth_cat_dom"/>
</dbReference>
<proteinExistence type="inferred from homology"/>
<keyword evidence="12 20" id="KW-0067">ATP-binding</keyword>
<evidence type="ECO:0000313" key="24">
    <source>
        <dbReference type="Proteomes" id="UP000006813"/>
    </source>
</evidence>
<keyword evidence="10" id="KW-0479">Metal-binding</keyword>
<comment type="similarity">
    <text evidence="5 18 19">Belongs to the glutamine synthetase family.</text>
</comment>
<dbReference type="InterPro" id="IPR050292">
    <property type="entry name" value="Glutamine_Synthetase"/>
</dbReference>